<dbReference type="Proteomes" id="UP001318860">
    <property type="component" value="Unassembled WGS sequence"/>
</dbReference>
<comment type="similarity">
    <text evidence="10">Belongs to the major facilitator superfamily. Phosphate:H(+) symporter (TC 2.A.1.9) family.</text>
</comment>
<keyword evidence="7" id="KW-0769">Symport</keyword>
<reference evidence="12 13" key="1">
    <citation type="journal article" date="2021" name="Comput. Struct. Biotechnol. J.">
        <title>De novo genome assembly of the potent medicinal plant Rehmannia glutinosa using nanopore technology.</title>
        <authorList>
            <person name="Ma L."/>
            <person name="Dong C."/>
            <person name="Song C."/>
            <person name="Wang X."/>
            <person name="Zheng X."/>
            <person name="Niu Y."/>
            <person name="Chen S."/>
            <person name="Feng W."/>
        </authorList>
    </citation>
    <scope>NUCLEOTIDE SEQUENCE [LARGE SCALE GENOMIC DNA]</scope>
    <source>
        <strain evidence="12">DH-2019</strain>
    </source>
</reference>
<feature type="transmembrane region" description="Helical" evidence="11">
    <location>
        <begin position="133"/>
        <end position="151"/>
    </location>
</feature>
<comment type="pathway">
    <text evidence="2">Glycan biosynthesis; sucrose metabolism.</text>
</comment>
<sequence length="452" mass="49801">MVYLDVIESQPEPQLQFPDPRILRKLIVVASIAAAVQFGWALQLSLLTPYTQLLGLAHKWASIIWLCGPISGLIVQLVVGHRSDRCTSRFGRRRPFIMSGSVFLSVGVILIGYAADIGRYLGDSLTQGVKHRAVAIFVLGFWLLDISNNIIQSPTRALLADISEGNDAMVTIGNALFAFFMAVGNIMGYAAGASEIHRYFPFTKTEACDENCAHIKTCFLLSVVLMAFIVTMVVVSIKEEALDPFDLDYMEDEFRGDGKPPSFVMQIVVAAKSTSKPMWILYIVTAFNWVGLFPFLLYDTDWMGKEVYGGEAMGDSEQLNLYNLGVHVGSLGLMLHVVTMGGVSLFLEPLIRFLGDVKRLWSAGNIVLAVCMGLTVVISVMAENARKTAVIALGTSLVPPPFEGWTGLSFMFGGPHAYFGGPKLDRLERPVQKVHMLVWVGLDHKKYGWMGF</sequence>
<gene>
    <name evidence="12" type="ORF">DH2020_049619</name>
</gene>
<comment type="similarity">
    <text evidence="3">Belongs to the glycoside-pentoside-hexuronide (GPH) cation symporter transporter (TC 2.A.2.4) family.</text>
</comment>
<feature type="transmembrane region" description="Helical" evidence="11">
    <location>
        <begin position="100"/>
        <end position="121"/>
    </location>
</feature>
<evidence type="ECO:0000256" key="6">
    <source>
        <dbReference type="ARBA" id="ARBA00022692"/>
    </source>
</evidence>
<keyword evidence="5" id="KW-0762">Sugar transport</keyword>
<dbReference type="SUPFAM" id="SSF103473">
    <property type="entry name" value="MFS general substrate transporter"/>
    <property type="match status" value="1"/>
</dbReference>
<evidence type="ECO:0000256" key="5">
    <source>
        <dbReference type="ARBA" id="ARBA00022597"/>
    </source>
</evidence>
<dbReference type="Pfam" id="PF13347">
    <property type="entry name" value="MFS_2"/>
    <property type="match status" value="1"/>
</dbReference>
<evidence type="ECO:0000256" key="11">
    <source>
        <dbReference type="SAM" id="Phobius"/>
    </source>
</evidence>
<feature type="transmembrane region" description="Helical" evidence="11">
    <location>
        <begin position="26"/>
        <end position="48"/>
    </location>
</feature>
<evidence type="ECO:0008006" key="14">
    <source>
        <dbReference type="Google" id="ProtNLM"/>
    </source>
</evidence>
<evidence type="ECO:0000256" key="4">
    <source>
        <dbReference type="ARBA" id="ARBA00022448"/>
    </source>
</evidence>
<organism evidence="12 13">
    <name type="scientific">Rehmannia glutinosa</name>
    <name type="common">Chinese foxglove</name>
    <dbReference type="NCBI Taxonomy" id="99300"/>
    <lineage>
        <taxon>Eukaryota</taxon>
        <taxon>Viridiplantae</taxon>
        <taxon>Streptophyta</taxon>
        <taxon>Embryophyta</taxon>
        <taxon>Tracheophyta</taxon>
        <taxon>Spermatophyta</taxon>
        <taxon>Magnoliopsida</taxon>
        <taxon>eudicotyledons</taxon>
        <taxon>Gunneridae</taxon>
        <taxon>Pentapetalae</taxon>
        <taxon>asterids</taxon>
        <taxon>lamiids</taxon>
        <taxon>Lamiales</taxon>
        <taxon>Orobanchaceae</taxon>
        <taxon>Rehmannieae</taxon>
        <taxon>Rehmannia</taxon>
    </lineage>
</organism>
<evidence type="ECO:0000256" key="8">
    <source>
        <dbReference type="ARBA" id="ARBA00022989"/>
    </source>
</evidence>
<name>A0ABR0U3D5_REHGL</name>
<feature type="transmembrane region" description="Helical" evidence="11">
    <location>
        <begin position="279"/>
        <end position="298"/>
    </location>
</feature>
<comment type="subcellular location">
    <subcellularLocation>
        <location evidence="1">Membrane</location>
        <topology evidence="1">Multi-pass membrane protein</topology>
    </subcellularLocation>
</comment>
<keyword evidence="4" id="KW-0813">Transport</keyword>
<evidence type="ECO:0000256" key="2">
    <source>
        <dbReference type="ARBA" id="ARBA00004914"/>
    </source>
</evidence>
<feature type="transmembrane region" description="Helical" evidence="11">
    <location>
        <begin position="324"/>
        <end position="347"/>
    </location>
</feature>
<dbReference type="EMBL" id="JABTTQ020003488">
    <property type="protein sequence ID" value="KAK6116620.1"/>
    <property type="molecule type" value="Genomic_DNA"/>
</dbReference>
<keyword evidence="6 11" id="KW-0812">Transmembrane</keyword>
<keyword evidence="8 11" id="KW-1133">Transmembrane helix</keyword>
<feature type="transmembrane region" description="Helical" evidence="11">
    <location>
        <begin position="359"/>
        <end position="382"/>
    </location>
</feature>
<evidence type="ECO:0000256" key="7">
    <source>
        <dbReference type="ARBA" id="ARBA00022847"/>
    </source>
</evidence>
<dbReference type="Gene3D" id="1.20.1250.20">
    <property type="entry name" value="MFS general substrate transporter like domains"/>
    <property type="match status" value="1"/>
</dbReference>
<proteinExistence type="inferred from homology"/>
<feature type="transmembrane region" description="Helical" evidence="11">
    <location>
        <begin position="213"/>
        <end position="235"/>
    </location>
</feature>
<feature type="transmembrane region" description="Helical" evidence="11">
    <location>
        <begin position="60"/>
        <end position="79"/>
    </location>
</feature>
<evidence type="ECO:0000256" key="3">
    <source>
        <dbReference type="ARBA" id="ARBA00007134"/>
    </source>
</evidence>
<keyword evidence="13" id="KW-1185">Reference proteome</keyword>
<evidence type="ECO:0000256" key="10">
    <source>
        <dbReference type="ARBA" id="ARBA00044504"/>
    </source>
</evidence>
<keyword evidence="9 11" id="KW-0472">Membrane</keyword>
<dbReference type="PANTHER" id="PTHR19432">
    <property type="entry name" value="SUGAR TRANSPORTER"/>
    <property type="match status" value="1"/>
</dbReference>
<protein>
    <recommendedName>
        <fullName evidence="14">Sucrose transport protein</fullName>
    </recommendedName>
</protein>
<dbReference type="PANTHER" id="PTHR19432:SF70">
    <property type="entry name" value="SUCROSE TRANSPORT PROTEIN SUC1-RELATED"/>
    <property type="match status" value="1"/>
</dbReference>
<comment type="caution">
    <text evidence="12">The sequence shown here is derived from an EMBL/GenBank/DDBJ whole genome shotgun (WGS) entry which is preliminary data.</text>
</comment>
<evidence type="ECO:0000313" key="12">
    <source>
        <dbReference type="EMBL" id="KAK6116620.1"/>
    </source>
</evidence>
<feature type="transmembrane region" description="Helical" evidence="11">
    <location>
        <begin position="172"/>
        <end position="193"/>
    </location>
</feature>
<evidence type="ECO:0000313" key="13">
    <source>
        <dbReference type="Proteomes" id="UP001318860"/>
    </source>
</evidence>
<evidence type="ECO:0000256" key="9">
    <source>
        <dbReference type="ARBA" id="ARBA00023136"/>
    </source>
</evidence>
<dbReference type="InterPro" id="IPR036259">
    <property type="entry name" value="MFS_trans_sf"/>
</dbReference>
<accession>A0ABR0U3D5</accession>
<evidence type="ECO:0000256" key="1">
    <source>
        <dbReference type="ARBA" id="ARBA00004141"/>
    </source>
</evidence>